<dbReference type="InterPro" id="IPR000832">
    <property type="entry name" value="GPCR_2_secretin-like"/>
</dbReference>
<dbReference type="GeneTree" id="ENSGT00940000161534"/>
<evidence type="ECO:0000313" key="8">
    <source>
        <dbReference type="Ensembl" id="ENSPMAP00000005338.1"/>
    </source>
</evidence>
<evidence type="ECO:0000256" key="5">
    <source>
        <dbReference type="ARBA" id="ARBA00023157"/>
    </source>
</evidence>
<evidence type="ECO:0000259" key="7">
    <source>
        <dbReference type="PROSITE" id="PS50221"/>
    </source>
</evidence>
<evidence type="ECO:0000256" key="3">
    <source>
        <dbReference type="ARBA" id="ARBA00022989"/>
    </source>
</evidence>
<feature type="transmembrane region" description="Helical" evidence="6">
    <location>
        <begin position="359"/>
        <end position="378"/>
    </location>
</feature>
<dbReference type="GO" id="GO:0007189">
    <property type="term" value="P:adenylate cyclase-activating G protein-coupled receptor signaling pathway"/>
    <property type="evidence" value="ECO:0007669"/>
    <property type="project" value="TreeGrafter"/>
</dbReference>
<dbReference type="GO" id="GO:0005886">
    <property type="term" value="C:plasma membrane"/>
    <property type="evidence" value="ECO:0007669"/>
    <property type="project" value="TreeGrafter"/>
</dbReference>
<dbReference type="Gene3D" id="2.60.220.50">
    <property type="match status" value="1"/>
</dbReference>
<dbReference type="PANTHER" id="PTHR12011:SF58">
    <property type="entry name" value="ADHESION G-PROTEIN COUPLED RECEPTOR D2"/>
    <property type="match status" value="1"/>
</dbReference>
<keyword evidence="5" id="KW-1015">Disulfide bond</keyword>
<evidence type="ECO:0000256" key="1">
    <source>
        <dbReference type="ARBA" id="ARBA00004141"/>
    </source>
</evidence>
<organism evidence="8">
    <name type="scientific">Petromyzon marinus</name>
    <name type="common">Sea lamprey</name>
    <dbReference type="NCBI Taxonomy" id="7757"/>
    <lineage>
        <taxon>Eukaryota</taxon>
        <taxon>Metazoa</taxon>
        <taxon>Chordata</taxon>
        <taxon>Craniata</taxon>
        <taxon>Vertebrata</taxon>
        <taxon>Cyclostomata</taxon>
        <taxon>Hyperoartia</taxon>
        <taxon>Petromyzontiformes</taxon>
        <taxon>Petromyzontidae</taxon>
        <taxon>Petromyzon</taxon>
    </lineage>
</organism>
<feature type="transmembrane region" description="Helical" evidence="6">
    <location>
        <begin position="322"/>
        <end position="347"/>
    </location>
</feature>
<keyword evidence="3 6" id="KW-1133">Transmembrane helix</keyword>
<comment type="subcellular location">
    <subcellularLocation>
        <location evidence="1">Membrane</location>
        <topology evidence="1">Multi-pass membrane protein</topology>
    </subcellularLocation>
</comment>
<name>S4RJF6_PETMA</name>
<dbReference type="STRING" id="7757.ENSPMAP00000005338"/>
<dbReference type="InterPro" id="IPR046338">
    <property type="entry name" value="GAIN_dom_sf"/>
</dbReference>
<dbReference type="AlphaFoldDB" id="S4RJF6"/>
<feature type="domain" description="GAIN-B" evidence="7">
    <location>
        <begin position="111"/>
        <end position="311"/>
    </location>
</feature>
<dbReference type="Pfam" id="PF01825">
    <property type="entry name" value="GPS"/>
    <property type="match status" value="1"/>
</dbReference>
<reference evidence="8" key="1">
    <citation type="submission" date="2025-08" db="UniProtKB">
        <authorList>
            <consortium name="Ensembl"/>
        </authorList>
    </citation>
    <scope>IDENTIFICATION</scope>
</reference>
<dbReference type="SMART" id="SM00303">
    <property type="entry name" value="GPS"/>
    <property type="match status" value="1"/>
</dbReference>
<dbReference type="Ensembl" id="ENSPMAT00000005358.1">
    <property type="protein sequence ID" value="ENSPMAP00000005338.1"/>
    <property type="gene ID" value="ENSPMAG00000004876.1"/>
</dbReference>
<sequence>NASEAGVLMGAALQAMEGDRVALAPADLLAVARLLGSVADMGLVEGRPHIGAPGDLAGRFVALASGCLSPNNSGQWQRIEQVVGSGGPMAVVESLDKFAFQLADSLSSEKLNITLSEENIDLRIEHLELEGVRVSGVVFNPSDEAESQSSNQIEIPAAEVERLLSAGTDLSHRPITSVFPFGCFCVVVLRAGATWPYIFLTTPVQPGTQSLSATRISSTTTVAAVVVGWFPHYKTESRGKKWQQIKVFFYAVSLKPAKPMCVFWDFKPQMGSGGSWSDKGCKLIRTGTESTSCFCNHTTNFAVLLQVVEVERTDAEEDILNVLTFVGSGASLCALVVTLTLFVVLDIPKSDRTSIHKNLFLALTAAQIVLLCSGSTTTNRVGLLCVAV</sequence>
<evidence type="ECO:0000256" key="4">
    <source>
        <dbReference type="ARBA" id="ARBA00023136"/>
    </source>
</evidence>
<dbReference type="GO" id="GO:0004930">
    <property type="term" value="F:G protein-coupled receptor activity"/>
    <property type="evidence" value="ECO:0007669"/>
    <property type="project" value="InterPro"/>
</dbReference>
<evidence type="ECO:0000256" key="6">
    <source>
        <dbReference type="SAM" id="Phobius"/>
    </source>
</evidence>
<accession>S4RJF6</accession>
<dbReference type="PROSITE" id="PS50221">
    <property type="entry name" value="GAIN_B"/>
    <property type="match status" value="1"/>
</dbReference>
<protein>
    <recommendedName>
        <fullName evidence="7">GAIN-B domain-containing protein</fullName>
    </recommendedName>
</protein>
<evidence type="ECO:0000256" key="2">
    <source>
        <dbReference type="ARBA" id="ARBA00022692"/>
    </source>
</evidence>
<dbReference type="HOGENOM" id="CLU_712812_0_0_1"/>
<dbReference type="Pfam" id="PF00002">
    <property type="entry name" value="7tm_2"/>
    <property type="match status" value="1"/>
</dbReference>
<proteinExistence type="predicted"/>
<dbReference type="InterPro" id="IPR057244">
    <property type="entry name" value="GAIN_B"/>
</dbReference>
<dbReference type="PANTHER" id="PTHR12011">
    <property type="entry name" value="ADHESION G-PROTEIN COUPLED RECEPTOR"/>
    <property type="match status" value="1"/>
</dbReference>
<reference evidence="8" key="2">
    <citation type="submission" date="2025-09" db="UniProtKB">
        <authorList>
            <consortium name="Ensembl"/>
        </authorList>
    </citation>
    <scope>IDENTIFICATION</scope>
</reference>
<dbReference type="Gene3D" id="1.20.1070.10">
    <property type="entry name" value="Rhodopsin 7-helix transmembrane proteins"/>
    <property type="match status" value="1"/>
</dbReference>
<keyword evidence="4 6" id="KW-0472">Membrane</keyword>
<keyword evidence="2 6" id="KW-0812">Transmembrane</keyword>
<dbReference type="InterPro" id="IPR000203">
    <property type="entry name" value="GPS"/>
</dbReference>